<accession>A0AAP3A6R0</accession>
<protein>
    <submittedName>
        <fullName evidence="1">Uncharacterized protein</fullName>
    </submittedName>
</protein>
<dbReference type="EMBL" id="JAOVKC010000982">
    <property type="protein sequence ID" value="MCV5625925.1"/>
    <property type="molecule type" value="Genomic_DNA"/>
</dbReference>
<sequence length="83" mass="9345">MALTSAETPVFELFGRLAPTSAERARQKIISAVALGWSPRRTARELEQTLLIGRTRAELIARTETLRAYREGARARYRAMGVR</sequence>
<name>A0AAP3A6R0_ECOLX</name>
<dbReference type="AlphaFoldDB" id="A0AAP3A6R0"/>
<comment type="caution">
    <text evidence="1">The sequence shown here is derived from an EMBL/GenBank/DDBJ whole genome shotgun (WGS) entry which is preliminary data.</text>
</comment>
<feature type="non-terminal residue" evidence="1">
    <location>
        <position position="83"/>
    </location>
</feature>
<organism evidence="1 2">
    <name type="scientific">Escherichia coli</name>
    <dbReference type="NCBI Taxonomy" id="562"/>
    <lineage>
        <taxon>Bacteria</taxon>
        <taxon>Pseudomonadati</taxon>
        <taxon>Pseudomonadota</taxon>
        <taxon>Gammaproteobacteria</taxon>
        <taxon>Enterobacterales</taxon>
        <taxon>Enterobacteriaceae</taxon>
        <taxon>Escherichia</taxon>
    </lineage>
</organism>
<gene>
    <name evidence="1" type="ORF">OFN31_30300</name>
</gene>
<dbReference type="Proteomes" id="UP001208624">
    <property type="component" value="Unassembled WGS sequence"/>
</dbReference>
<evidence type="ECO:0000313" key="1">
    <source>
        <dbReference type="EMBL" id="MCV5625925.1"/>
    </source>
</evidence>
<evidence type="ECO:0000313" key="2">
    <source>
        <dbReference type="Proteomes" id="UP001208624"/>
    </source>
</evidence>
<proteinExistence type="predicted"/>
<reference evidence="1" key="1">
    <citation type="submission" date="2023-06" db="EMBL/GenBank/DDBJ databases">
        <title>Deciphering the underlying mechanisms mediating the transmission of blaNDM gene from human to animals in China.</title>
        <authorList>
            <person name="Chen K."/>
            <person name="Chen S."/>
        </authorList>
    </citation>
    <scope>NUCLEOTIDE SEQUENCE</scope>
    <source>
        <strain evidence="1">1199</strain>
    </source>
</reference>